<accession>A0A8H3IYY7</accession>
<comment type="caution">
    <text evidence="2">The sequence shown here is derived from an EMBL/GenBank/DDBJ whole genome shotgun (WGS) entry which is preliminary data.</text>
</comment>
<feature type="signal peptide" evidence="1">
    <location>
        <begin position="1"/>
        <end position="24"/>
    </location>
</feature>
<dbReference type="Proteomes" id="UP000664521">
    <property type="component" value="Unassembled WGS sequence"/>
</dbReference>
<evidence type="ECO:0000313" key="3">
    <source>
        <dbReference type="Proteomes" id="UP000664521"/>
    </source>
</evidence>
<evidence type="ECO:0000313" key="2">
    <source>
        <dbReference type="EMBL" id="CAF9935270.1"/>
    </source>
</evidence>
<reference evidence="2" key="1">
    <citation type="submission" date="2021-03" db="EMBL/GenBank/DDBJ databases">
        <authorList>
            <person name="Tagirdzhanova G."/>
        </authorList>
    </citation>
    <scope>NUCLEOTIDE SEQUENCE</scope>
</reference>
<keyword evidence="1" id="KW-0732">Signal</keyword>
<evidence type="ECO:0008006" key="4">
    <source>
        <dbReference type="Google" id="ProtNLM"/>
    </source>
</evidence>
<organism evidence="2 3">
    <name type="scientific">Heterodermia speciosa</name>
    <dbReference type="NCBI Taxonomy" id="116794"/>
    <lineage>
        <taxon>Eukaryota</taxon>
        <taxon>Fungi</taxon>
        <taxon>Dikarya</taxon>
        <taxon>Ascomycota</taxon>
        <taxon>Pezizomycotina</taxon>
        <taxon>Lecanoromycetes</taxon>
        <taxon>OSLEUM clade</taxon>
        <taxon>Lecanoromycetidae</taxon>
        <taxon>Caliciales</taxon>
        <taxon>Physciaceae</taxon>
        <taxon>Heterodermia</taxon>
    </lineage>
</organism>
<keyword evidence="3" id="KW-1185">Reference proteome</keyword>
<proteinExistence type="predicted"/>
<protein>
    <recommendedName>
        <fullName evidence="4">Secreted protein</fullName>
    </recommendedName>
</protein>
<sequence>MKIAFTFIAWAILAFLAAGSPIRASNNDIDINHDNQNARWIPGPHLERRYSKHLGNGWWMHYDTWVSLLPWGLAAEGIEEFFNVIVERANGEWLNQNPQHYFKIMKGGLMIEFYSELVPVAWPFIAYYADAMRRALDLGFAGMFDMRIVDPAGVVVYVHLRVRQALLAAAAA</sequence>
<evidence type="ECO:0000256" key="1">
    <source>
        <dbReference type="SAM" id="SignalP"/>
    </source>
</evidence>
<feature type="chain" id="PRO_5034868489" description="Secreted protein" evidence="1">
    <location>
        <begin position="25"/>
        <end position="172"/>
    </location>
</feature>
<name>A0A8H3IYY7_9LECA</name>
<dbReference type="EMBL" id="CAJPDS010000081">
    <property type="protein sequence ID" value="CAF9935270.1"/>
    <property type="molecule type" value="Genomic_DNA"/>
</dbReference>
<dbReference type="AlphaFoldDB" id="A0A8H3IYY7"/>
<dbReference type="OrthoDB" id="10411923at2759"/>
<gene>
    <name evidence="2" type="ORF">HETSPECPRED_009723</name>
</gene>